<name>A0A6A5UET9_9PLEO</name>
<keyword evidence="1" id="KW-0175">Coiled coil</keyword>
<gene>
    <name evidence="2" type="ORF">CC80DRAFT_584239</name>
</gene>
<feature type="coiled-coil region" evidence="1">
    <location>
        <begin position="53"/>
        <end position="80"/>
    </location>
</feature>
<protein>
    <submittedName>
        <fullName evidence="2">Uncharacterized protein</fullName>
    </submittedName>
</protein>
<accession>A0A6A5UET9</accession>
<evidence type="ECO:0000313" key="3">
    <source>
        <dbReference type="Proteomes" id="UP000800035"/>
    </source>
</evidence>
<sequence>MPSQAMKDTLRDVLEAEREEYSVFSKVELIISEMKSLSNDRGAMVEALAQAHFEEVQSVKKAHEAEMSKLKEEHARKEQKLVRVIRYLEVKRMLLESGYSDDLEEKTRKEQLQHKKENLSVEPANNQAKEKMEHMLENEIDDLKKELDGRSSNTVMQTKNRQVTLEKYQSAQDRYGQIASIHQAKLERLRDGKNLEVVESGLKTCVGELFMVETRVKARAKVLESKCVALDWEIYKIEDEDAKACRERITSLYRLAETMGVKLEKSLEDIMEK</sequence>
<dbReference type="Proteomes" id="UP000800035">
    <property type="component" value="Unassembled WGS sequence"/>
</dbReference>
<reference evidence="2" key="1">
    <citation type="journal article" date="2020" name="Stud. Mycol.">
        <title>101 Dothideomycetes genomes: a test case for predicting lifestyles and emergence of pathogens.</title>
        <authorList>
            <person name="Haridas S."/>
            <person name="Albert R."/>
            <person name="Binder M."/>
            <person name="Bloem J."/>
            <person name="Labutti K."/>
            <person name="Salamov A."/>
            <person name="Andreopoulos B."/>
            <person name="Baker S."/>
            <person name="Barry K."/>
            <person name="Bills G."/>
            <person name="Bluhm B."/>
            <person name="Cannon C."/>
            <person name="Castanera R."/>
            <person name="Culley D."/>
            <person name="Daum C."/>
            <person name="Ezra D."/>
            <person name="Gonzalez J."/>
            <person name="Henrissat B."/>
            <person name="Kuo A."/>
            <person name="Liang C."/>
            <person name="Lipzen A."/>
            <person name="Lutzoni F."/>
            <person name="Magnuson J."/>
            <person name="Mondo S."/>
            <person name="Nolan M."/>
            <person name="Ohm R."/>
            <person name="Pangilinan J."/>
            <person name="Park H.-J."/>
            <person name="Ramirez L."/>
            <person name="Alfaro M."/>
            <person name="Sun H."/>
            <person name="Tritt A."/>
            <person name="Yoshinaga Y."/>
            <person name="Zwiers L.-H."/>
            <person name="Turgeon B."/>
            <person name="Goodwin S."/>
            <person name="Spatafora J."/>
            <person name="Crous P."/>
            <person name="Grigoriev I."/>
        </authorList>
    </citation>
    <scope>NUCLEOTIDE SEQUENCE</scope>
    <source>
        <strain evidence="2">CBS 675.92</strain>
    </source>
</reference>
<dbReference type="AlphaFoldDB" id="A0A6A5UET9"/>
<evidence type="ECO:0000313" key="2">
    <source>
        <dbReference type="EMBL" id="KAF1959617.1"/>
    </source>
</evidence>
<organism evidence="2 3">
    <name type="scientific">Byssothecium circinans</name>
    <dbReference type="NCBI Taxonomy" id="147558"/>
    <lineage>
        <taxon>Eukaryota</taxon>
        <taxon>Fungi</taxon>
        <taxon>Dikarya</taxon>
        <taxon>Ascomycota</taxon>
        <taxon>Pezizomycotina</taxon>
        <taxon>Dothideomycetes</taxon>
        <taxon>Pleosporomycetidae</taxon>
        <taxon>Pleosporales</taxon>
        <taxon>Massarineae</taxon>
        <taxon>Massarinaceae</taxon>
        <taxon>Byssothecium</taxon>
    </lineage>
</organism>
<proteinExistence type="predicted"/>
<evidence type="ECO:0000256" key="1">
    <source>
        <dbReference type="SAM" id="Coils"/>
    </source>
</evidence>
<keyword evidence="3" id="KW-1185">Reference proteome</keyword>
<dbReference type="EMBL" id="ML976984">
    <property type="protein sequence ID" value="KAF1959617.1"/>
    <property type="molecule type" value="Genomic_DNA"/>
</dbReference>